<dbReference type="HOGENOM" id="CLU_066030_1_0_1"/>
<dbReference type="InParanoid" id="A0A067PQW8"/>
<keyword evidence="3" id="KW-1185">Reference proteome</keyword>
<reference evidence="3" key="1">
    <citation type="journal article" date="2014" name="Proc. Natl. Acad. Sci. U.S.A.">
        <title>Extensive sampling of basidiomycete genomes demonstrates inadequacy of the white-rot/brown-rot paradigm for wood decay fungi.</title>
        <authorList>
            <person name="Riley R."/>
            <person name="Salamov A.A."/>
            <person name="Brown D.W."/>
            <person name="Nagy L.G."/>
            <person name="Floudas D."/>
            <person name="Held B.W."/>
            <person name="Levasseur A."/>
            <person name="Lombard V."/>
            <person name="Morin E."/>
            <person name="Otillar R."/>
            <person name="Lindquist E.A."/>
            <person name="Sun H."/>
            <person name="LaButti K.M."/>
            <person name="Schmutz J."/>
            <person name="Jabbour D."/>
            <person name="Luo H."/>
            <person name="Baker S.E."/>
            <person name="Pisabarro A.G."/>
            <person name="Walton J.D."/>
            <person name="Blanchette R.A."/>
            <person name="Henrissat B."/>
            <person name="Martin F."/>
            <person name="Cullen D."/>
            <person name="Hibbett D.S."/>
            <person name="Grigoriev I.V."/>
        </authorList>
    </citation>
    <scope>NUCLEOTIDE SEQUENCE [LARGE SCALE GENOMIC DNA]</scope>
    <source>
        <strain evidence="3">MUCL 33604</strain>
    </source>
</reference>
<dbReference type="STRING" id="933084.A0A067PQW8"/>
<dbReference type="PANTHER" id="PTHR31649">
    <property type="entry name" value="AGAP009604-PA"/>
    <property type="match status" value="1"/>
</dbReference>
<accession>A0A067PQW8</accession>
<feature type="region of interest" description="Disordered" evidence="1">
    <location>
        <begin position="1"/>
        <end position="35"/>
    </location>
</feature>
<dbReference type="Pfam" id="PF11901">
    <property type="entry name" value="DM9"/>
    <property type="match status" value="1"/>
</dbReference>
<dbReference type="OrthoDB" id="2142040at2759"/>
<dbReference type="InterPro" id="IPR006616">
    <property type="entry name" value="DM9_repeat"/>
</dbReference>
<evidence type="ECO:0000313" key="2">
    <source>
        <dbReference type="EMBL" id="KDQ57159.1"/>
    </source>
</evidence>
<evidence type="ECO:0000256" key="1">
    <source>
        <dbReference type="SAM" id="MobiDB-lite"/>
    </source>
</evidence>
<name>A0A067PQW8_9AGAM</name>
<feature type="compositionally biased region" description="Pro residues" evidence="1">
    <location>
        <begin position="1"/>
        <end position="12"/>
    </location>
</feature>
<dbReference type="AlphaFoldDB" id="A0A067PQW8"/>
<dbReference type="EMBL" id="KL197720">
    <property type="protein sequence ID" value="KDQ57159.1"/>
    <property type="molecule type" value="Genomic_DNA"/>
</dbReference>
<protein>
    <submittedName>
        <fullName evidence="2">Uncharacterized protein</fullName>
    </submittedName>
</protein>
<sequence>MGGPPNQPPPYPASTAPPSGYRVKLTTTEPFPSPAQAGPPVCFDADGQSPVFIGSAFVNNAVHPCKIAPHLSPPCRIPYGGAEYEHHGRYDLLPFVPGTMEWVRASGGEIPPGRRPVEGGYEDNGAQLYHALGNVNGIQVPGKTGRHLGGCNVAFGGAEIVITHDYFVL</sequence>
<dbReference type="SMART" id="SM00696">
    <property type="entry name" value="DM9"/>
    <property type="match status" value="1"/>
</dbReference>
<organism evidence="2 3">
    <name type="scientific">Jaapia argillacea MUCL 33604</name>
    <dbReference type="NCBI Taxonomy" id="933084"/>
    <lineage>
        <taxon>Eukaryota</taxon>
        <taxon>Fungi</taxon>
        <taxon>Dikarya</taxon>
        <taxon>Basidiomycota</taxon>
        <taxon>Agaricomycotina</taxon>
        <taxon>Agaricomycetes</taxon>
        <taxon>Agaricomycetidae</taxon>
        <taxon>Jaapiales</taxon>
        <taxon>Jaapiaceae</taxon>
        <taxon>Jaapia</taxon>
    </lineage>
</organism>
<dbReference type="PANTHER" id="PTHR31649:SF1">
    <property type="entry name" value="FARNESOIC ACID O-METHYL TRANSFERASE DOMAIN-CONTAINING PROTEIN"/>
    <property type="match status" value="1"/>
</dbReference>
<evidence type="ECO:0000313" key="3">
    <source>
        <dbReference type="Proteomes" id="UP000027265"/>
    </source>
</evidence>
<gene>
    <name evidence="2" type="ORF">JAAARDRAFT_131487</name>
</gene>
<dbReference type="Proteomes" id="UP000027265">
    <property type="component" value="Unassembled WGS sequence"/>
</dbReference>
<proteinExistence type="predicted"/>